<feature type="transmembrane region" description="Helical" evidence="6">
    <location>
        <begin position="107"/>
        <end position="132"/>
    </location>
</feature>
<organism evidence="7 8">
    <name type="scientific">Vasconcelosia minhoensis LEGE 07310</name>
    <dbReference type="NCBI Taxonomy" id="915328"/>
    <lineage>
        <taxon>Bacteria</taxon>
        <taxon>Bacillati</taxon>
        <taxon>Cyanobacteriota</taxon>
        <taxon>Cyanophyceae</taxon>
        <taxon>Nodosilineales</taxon>
        <taxon>Cymatolegaceae</taxon>
        <taxon>Vasconcelosia</taxon>
        <taxon>Vasconcelosia minhoensis</taxon>
    </lineage>
</organism>
<name>A0A8J7DPA7_9CYAN</name>
<evidence type="ECO:0000256" key="3">
    <source>
        <dbReference type="ARBA" id="ARBA00020268"/>
    </source>
</evidence>
<evidence type="ECO:0000313" key="7">
    <source>
        <dbReference type="EMBL" id="MBE9079385.1"/>
    </source>
</evidence>
<feature type="transmembrane region" description="Helical" evidence="6">
    <location>
        <begin position="234"/>
        <end position="256"/>
    </location>
</feature>
<feature type="transmembrane region" description="Helical" evidence="6">
    <location>
        <begin position="190"/>
        <end position="214"/>
    </location>
</feature>
<dbReference type="PANTHER" id="PTHR43298:SF2">
    <property type="entry name" value="FMN_FAD EXPORTER YEEO-RELATED"/>
    <property type="match status" value="1"/>
</dbReference>
<sequence length="341" mass="37836">MRHRCYASGYSTLHYGNSLFFPIISANRENGIGKPVITLWVAIAIVVVNIVLNEWFMFRLGWGMTGAAWATTLSLLIGMVLLLKIFLNRKICKQFQSHRVWWPHWHAIRYLFMLGVPLGLLMTSDLTGVALFQIMQVKLGVIEGAATQIVMMLISTAYMPTLGIAQAGTTLVGQSIGAGNMYWAKRLGNVAIALCILYTFVVSALLALNGHWLVPLFIATADPQAVAVTSLSQTLLWLAIVYNVFNALSISSAFCLQGTGDVKRPSLFAILFSWLGFVPLTHILTFGQEEGLVDFLPQLGWGVLGEWLAAILFTLTLSSLLFWRWRSGNWQRIGQTFNCSD</sequence>
<dbReference type="GO" id="GO:0042910">
    <property type="term" value="F:xenobiotic transmembrane transporter activity"/>
    <property type="evidence" value="ECO:0007669"/>
    <property type="project" value="InterPro"/>
</dbReference>
<comment type="similarity">
    <text evidence="2">Belongs to the multi antimicrobial extrusion (MATE) (TC 2.A.66.1) family.</text>
</comment>
<evidence type="ECO:0000256" key="1">
    <source>
        <dbReference type="ARBA" id="ARBA00003408"/>
    </source>
</evidence>
<evidence type="ECO:0000256" key="5">
    <source>
        <dbReference type="ARBA" id="ARBA00031636"/>
    </source>
</evidence>
<dbReference type="AlphaFoldDB" id="A0A8J7DPA7"/>
<comment type="caution">
    <text evidence="7">The sequence shown here is derived from an EMBL/GenBank/DDBJ whole genome shotgun (WGS) entry which is preliminary data.</text>
</comment>
<feature type="transmembrane region" description="Helical" evidence="6">
    <location>
        <begin position="68"/>
        <end position="87"/>
    </location>
</feature>
<dbReference type="GO" id="GO:0005886">
    <property type="term" value="C:plasma membrane"/>
    <property type="evidence" value="ECO:0007669"/>
    <property type="project" value="TreeGrafter"/>
</dbReference>
<dbReference type="EMBL" id="JADEXG010000054">
    <property type="protein sequence ID" value="MBE9079385.1"/>
    <property type="molecule type" value="Genomic_DNA"/>
</dbReference>
<dbReference type="Proteomes" id="UP000636505">
    <property type="component" value="Unassembled WGS sequence"/>
</dbReference>
<comment type="function">
    <text evidence="1">Multidrug efflux pump.</text>
</comment>
<keyword evidence="6" id="KW-0472">Membrane</keyword>
<reference evidence="7" key="1">
    <citation type="submission" date="2020-10" db="EMBL/GenBank/DDBJ databases">
        <authorList>
            <person name="Castelo-Branco R."/>
            <person name="Eusebio N."/>
            <person name="Adriana R."/>
            <person name="Vieira A."/>
            <person name="Brugerolle De Fraissinette N."/>
            <person name="Rezende De Castro R."/>
            <person name="Schneider M.P."/>
            <person name="Vasconcelos V."/>
            <person name="Leao P.N."/>
        </authorList>
    </citation>
    <scope>NUCLEOTIDE SEQUENCE</scope>
    <source>
        <strain evidence="7">LEGE 07310</strain>
    </source>
</reference>
<accession>A0A8J7DPA7</accession>
<keyword evidence="6" id="KW-1133">Transmembrane helix</keyword>
<feature type="transmembrane region" description="Helical" evidence="6">
    <location>
        <begin position="37"/>
        <end position="56"/>
    </location>
</feature>
<dbReference type="GO" id="GO:0015297">
    <property type="term" value="F:antiporter activity"/>
    <property type="evidence" value="ECO:0007669"/>
    <property type="project" value="InterPro"/>
</dbReference>
<dbReference type="InterPro" id="IPR002528">
    <property type="entry name" value="MATE_fam"/>
</dbReference>
<evidence type="ECO:0000256" key="2">
    <source>
        <dbReference type="ARBA" id="ARBA00010199"/>
    </source>
</evidence>
<dbReference type="PANTHER" id="PTHR43298">
    <property type="entry name" value="MULTIDRUG RESISTANCE PROTEIN NORM-RELATED"/>
    <property type="match status" value="1"/>
</dbReference>
<evidence type="ECO:0000256" key="6">
    <source>
        <dbReference type="SAM" id="Phobius"/>
    </source>
</evidence>
<dbReference type="InterPro" id="IPR050222">
    <property type="entry name" value="MATE_MdtK"/>
</dbReference>
<feature type="transmembrane region" description="Helical" evidence="6">
    <location>
        <begin position="139"/>
        <end position="158"/>
    </location>
</feature>
<protein>
    <recommendedName>
        <fullName evidence="3">Probable multidrug resistance protein NorM</fullName>
    </recommendedName>
    <alternativeName>
        <fullName evidence="5">Multidrug-efflux transporter</fullName>
    </alternativeName>
</protein>
<proteinExistence type="inferred from homology"/>
<feature type="transmembrane region" description="Helical" evidence="6">
    <location>
        <begin position="268"/>
        <end position="287"/>
    </location>
</feature>
<feature type="transmembrane region" description="Helical" evidence="6">
    <location>
        <begin position="299"/>
        <end position="323"/>
    </location>
</feature>
<evidence type="ECO:0000256" key="4">
    <source>
        <dbReference type="ARBA" id="ARBA00022448"/>
    </source>
</evidence>
<keyword evidence="6" id="KW-0812">Transmembrane</keyword>
<gene>
    <name evidence="7" type="ORF">IQ241_19135</name>
</gene>
<keyword evidence="4" id="KW-0813">Transport</keyword>
<dbReference type="RefSeq" id="WP_193910299.1">
    <property type="nucleotide sequence ID" value="NZ_JADEXG010000054.1"/>
</dbReference>
<keyword evidence="8" id="KW-1185">Reference proteome</keyword>
<dbReference type="Pfam" id="PF01554">
    <property type="entry name" value="MatE"/>
    <property type="match status" value="1"/>
</dbReference>
<evidence type="ECO:0000313" key="8">
    <source>
        <dbReference type="Proteomes" id="UP000636505"/>
    </source>
</evidence>